<gene>
    <name evidence="7" type="ORF">IAC53_02555</name>
</gene>
<keyword evidence="5" id="KW-1133">Transmembrane helix</keyword>
<evidence type="ECO:0000256" key="2">
    <source>
        <dbReference type="ARBA" id="ARBA00022801"/>
    </source>
</evidence>
<dbReference type="GO" id="GO:0016787">
    <property type="term" value="F:hydrolase activity"/>
    <property type="evidence" value="ECO:0007669"/>
    <property type="project" value="UniProtKB-KW"/>
</dbReference>
<evidence type="ECO:0000256" key="1">
    <source>
        <dbReference type="ARBA" id="ARBA00022723"/>
    </source>
</evidence>
<evidence type="ECO:0000313" key="8">
    <source>
        <dbReference type="Proteomes" id="UP000824071"/>
    </source>
</evidence>
<evidence type="ECO:0000259" key="6">
    <source>
        <dbReference type="Pfam" id="PF00149"/>
    </source>
</evidence>
<sequence>MAKAPLTVTVITDTHYYAKSTGVSGAAYAAANAKSQMPLEQSAEILDAAFRQIKADKRTDIVLLSGDTTSNGEYDSHKEFIEMLRDLKAAGKRVYVITATHDYQDDGQTNAYRGDEKIKIPAAKREELFEMYREFGPDEAISVHRDSMSYVVQLEEGYRLFAINDDRNLTGKSGISDDCYKWLCEQAEDARKNKQFILAMTHHPLIAPSPVYALIGKNDMHGDFDVRREQYADMGIQFMLTGHTHIHHIDKLQTKRGNTFYTISTAAAIGYPAPIRTVVVDEAAGIVSTTTDLVNERVDFDLHGASLQDYLKNQMVGIVRDMVKAAAGDTHKFADMATSISIKKKVIYKFGWLIKPVAKFLNKLTIGRVAKWTKKETGLSPEDYADIADKSVVDFIVDMVTNLYGGEDLYGPDDPEYKITMGLLSILDSVFDALHIKVKKLLKVSDSLCDFVEPLLHNTGIPAYNAVLPIMPYYEEGEQGPVSPEPERSARKKSRKGVPIVIIGILALIVLLIPILLALLIGFIVNQVRYGRFMK</sequence>
<name>A0A9D1LE91_9FIRM</name>
<dbReference type="InterPro" id="IPR050884">
    <property type="entry name" value="CNP_phosphodiesterase-III"/>
</dbReference>
<keyword evidence="2" id="KW-0378">Hydrolase</keyword>
<dbReference type="Gene3D" id="3.60.21.10">
    <property type="match status" value="1"/>
</dbReference>
<dbReference type="AlphaFoldDB" id="A0A9D1LE91"/>
<dbReference type="Proteomes" id="UP000824071">
    <property type="component" value="Unassembled WGS sequence"/>
</dbReference>
<dbReference type="GO" id="GO:0046872">
    <property type="term" value="F:metal ion binding"/>
    <property type="evidence" value="ECO:0007669"/>
    <property type="project" value="UniProtKB-KW"/>
</dbReference>
<accession>A0A9D1LE91</accession>
<dbReference type="PANTHER" id="PTHR42988:SF2">
    <property type="entry name" value="CYCLIC NUCLEOTIDE PHOSPHODIESTERASE CBUA0032-RELATED"/>
    <property type="match status" value="1"/>
</dbReference>
<evidence type="ECO:0000313" key="7">
    <source>
        <dbReference type="EMBL" id="HIU35472.1"/>
    </source>
</evidence>
<feature type="domain" description="Calcineurin-like phosphoesterase" evidence="6">
    <location>
        <begin position="7"/>
        <end position="246"/>
    </location>
</feature>
<dbReference type="InterPro" id="IPR004843">
    <property type="entry name" value="Calcineurin-like_PHP"/>
</dbReference>
<keyword evidence="5" id="KW-0812">Transmembrane</keyword>
<evidence type="ECO:0000256" key="4">
    <source>
        <dbReference type="ARBA" id="ARBA00025742"/>
    </source>
</evidence>
<dbReference type="Pfam" id="PF00149">
    <property type="entry name" value="Metallophos"/>
    <property type="match status" value="1"/>
</dbReference>
<comment type="caution">
    <text evidence="7">The sequence shown here is derived from an EMBL/GenBank/DDBJ whole genome shotgun (WGS) entry which is preliminary data.</text>
</comment>
<reference evidence="7" key="2">
    <citation type="journal article" date="2021" name="PeerJ">
        <title>Extensive microbial diversity within the chicken gut microbiome revealed by metagenomics and culture.</title>
        <authorList>
            <person name="Gilroy R."/>
            <person name="Ravi A."/>
            <person name="Getino M."/>
            <person name="Pursley I."/>
            <person name="Horton D.L."/>
            <person name="Alikhan N.F."/>
            <person name="Baker D."/>
            <person name="Gharbi K."/>
            <person name="Hall N."/>
            <person name="Watson M."/>
            <person name="Adriaenssens E.M."/>
            <person name="Foster-Nyarko E."/>
            <person name="Jarju S."/>
            <person name="Secka A."/>
            <person name="Antonio M."/>
            <person name="Oren A."/>
            <person name="Chaudhuri R.R."/>
            <person name="La Ragione R."/>
            <person name="Hildebrand F."/>
            <person name="Pallen M.J."/>
        </authorList>
    </citation>
    <scope>NUCLEOTIDE SEQUENCE</scope>
    <source>
        <strain evidence="7">ChiGjej1B1-19959</strain>
    </source>
</reference>
<feature type="transmembrane region" description="Helical" evidence="5">
    <location>
        <begin position="498"/>
        <end position="525"/>
    </location>
</feature>
<proteinExistence type="inferred from homology"/>
<keyword evidence="5" id="KW-0472">Membrane</keyword>
<keyword evidence="3" id="KW-0408">Iron</keyword>
<protein>
    <submittedName>
        <fullName evidence="7">Metallophosphoesterase</fullName>
    </submittedName>
</protein>
<keyword evidence="1" id="KW-0479">Metal-binding</keyword>
<reference evidence="7" key="1">
    <citation type="submission" date="2020-10" db="EMBL/GenBank/DDBJ databases">
        <authorList>
            <person name="Gilroy R."/>
        </authorList>
    </citation>
    <scope>NUCLEOTIDE SEQUENCE</scope>
    <source>
        <strain evidence="7">ChiGjej1B1-19959</strain>
    </source>
</reference>
<dbReference type="InterPro" id="IPR029052">
    <property type="entry name" value="Metallo-depent_PP-like"/>
</dbReference>
<dbReference type="PANTHER" id="PTHR42988">
    <property type="entry name" value="PHOSPHOHYDROLASE"/>
    <property type="match status" value="1"/>
</dbReference>
<comment type="similarity">
    <text evidence="4">Belongs to the cyclic nucleotide phosphodiesterase class-III family.</text>
</comment>
<dbReference type="SUPFAM" id="SSF56300">
    <property type="entry name" value="Metallo-dependent phosphatases"/>
    <property type="match status" value="1"/>
</dbReference>
<dbReference type="EMBL" id="DVMW01000024">
    <property type="protein sequence ID" value="HIU35472.1"/>
    <property type="molecule type" value="Genomic_DNA"/>
</dbReference>
<evidence type="ECO:0000256" key="3">
    <source>
        <dbReference type="ARBA" id="ARBA00023004"/>
    </source>
</evidence>
<evidence type="ECO:0000256" key="5">
    <source>
        <dbReference type="SAM" id="Phobius"/>
    </source>
</evidence>
<organism evidence="7 8">
    <name type="scientific">Candidatus Fimenecus excrementigallinarum</name>
    <dbReference type="NCBI Taxonomy" id="2840816"/>
    <lineage>
        <taxon>Bacteria</taxon>
        <taxon>Bacillati</taxon>
        <taxon>Bacillota</taxon>
        <taxon>Clostridia</taxon>
        <taxon>Candidatus Fimenecus</taxon>
    </lineage>
</organism>